<dbReference type="PROSITE" id="PS00226">
    <property type="entry name" value="IF_ROD_1"/>
    <property type="match status" value="1"/>
</dbReference>
<evidence type="ECO:0000256" key="1">
    <source>
        <dbReference type="ARBA" id="ARBA00022744"/>
    </source>
</evidence>
<evidence type="ECO:0000256" key="3">
    <source>
        <dbReference type="ARBA" id="ARBA00023054"/>
    </source>
</evidence>
<proteinExistence type="inferred from homology"/>
<feature type="domain" description="IF rod" evidence="7">
    <location>
        <begin position="1"/>
        <end position="198"/>
    </location>
</feature>
<dbReference type="PANTHER" id="PTHR45616">
    <property type="entry name" value="GATA-TYPE DOMAIN-CONTAINING PROTEIN"/>
    <property type="match status" value="1"/>
</dbReference>
<feature type="compositionally biased region" description="Gly residues" evidence="6">
    <location>
        <begin position="225"/>
        <end position="243"/>
    </location>
</feature>
<keyword evidence="2 4" id="KW-0403">Intermediate filament</keyword>
<dbReference type="SMART" id="SM01391">
    <property type="entry name" value="Filament"/>
    <property type="match status" value="1"/>
</dbReference>
<keyword evidence="3 5" id="KW-0175">Coiled coil</keyword>
<dbReference type="InterPro" id="IPR018039">
    <property type="entry name" value="IF_conserved"/>
</dbReference>
<dbReference type="PANTHER" id="PTHR45616:SF14">
    <property type="entry name" value="KERATIN, TYPE II CYTOSKELETAL 2 EPIDERMAL"/>
    <property type="match status" value="1"/>
</dbReference>
<reference evidence="8 9" key="1">
    <citation type="journal article" date="2020" name="Nature">
        <title>Six reference-quality genomes reveal evolution of bat adaptations.</title>
        <authorList>
            <person name="Jebb D."/>
            <person name="Huang Z."/>
            <person name="Pippel M."/>
            <person name="Hughes G.M."/>
            <person name="Lavrichenko K."/>
            <person name="Devanna P."/>
            <person name="Winkler S."/>
            <person name="Jermiin L.S."/>
            <person name="Skirmuntt E.C."/>
            <person name="Katzourakis A."/>
            <person name="Burkitt-Gray L."/>
            <person name="Ray D.A."/>
            <person name="Sullivan K.A.M."/>
            <person name="Roscito J.G."/>
            <person name="Kirilenko B.M."/>
            <person name="Davalos L.M."/>
            <person name="Corthals A.P."/>
            <person name="Power M.L."/>
            <person name="Jones G."/>
            <person name="Ransome R.D."/>
            <person name="Dechmann D.K.N."/>
            <person name="Locatelli A.G."/>
            <person name="Puechmaille S.J."/>
            <person name="Fedrigo O."/>
            <person name="Jarvis E.D."/>
            <person name="Hiller M."/>
            <person name="Vernes S.C."/>
            <person name="Myers E.W."/>
            <person name="Teeling E.C."/>
        </authorList>
    </citation>
    <scope>NUCLEOTIDE SEQUENCE [LARGE SCALE GENOMIC DNA]</scope>
    <source>
        <strain evidence="8">MRouAeg1</strain>
        <tissue evidence="8">Muscle</tissue>
    </source>
</reference>
<dbReference type="GO" id="GO:0005615">
    <property type="term" value="C:extracellular space"/>
    <property type="evidence" value="ECO:0007669"/>
    <property type="project" value="TreeGrafter"/>
</dbReference>
<evidence type="ECO:0000313" key="9">
    <source>
        <dbReference type="Proteomes" id="UP000593571"/>
    </source>
</evidence>
<evidence type="ECO:0000256" key="6">
    <source>
        <dbReference type="SAM" id="MobiDB-lite"/>
    </source>
</evidence>
<dbReference type="Proteomes" id="UP000593571">
    <property type="component" value="Unassembled WGS sequence"/>
</dbReference>
<dbReference type="FunFam" id="1.20.5.500:FF:000001">
    <property type="entry name" value="Type II keratin 23"/>
    <property type="match status" value="1"/>
</dbReference>
<dbReference type="Gene3D" id="1.20.5.500">
    <property type="entry name" value="Single helix bin"/>
    <property type="match status" value="1"/>
</dbReference>
<dbReference type="GO" id="GO:0045109">
    <property type="term" value="P:intermediate filament organization"/>
    <property type="evidence" value="ECO:0007669"/>
    <property type="project" value="TreeGrafter"/>
</dbReference>
<dbReference type="EMBL" id="JACASE010000002">
    <property type="protein sequence ID" value="KAF6495544.1"/>
    <property type="molecule type" value="Genomic_DNA"/>
</dbReference>
<dbReference type="FunFam" id="1.20.5.170:FF:000004">
    <property type="entry name" value="Keratin, type II cytoskeletal 5"/>
    <property type="match status" value="1"/>
</dbReference>
<dbReference type="SUPFAM" id="SSF64593">
    <property type="entry name" value="Intermediate filament protein, coiled coil region"/>
    <property type="match status" value="1"/>
</dbReference>
<evidence type="ECO:0000256" key="4">
    <source>
        <dbReference type="RuleBase" id="RU000685"/>
    </source>
</evidence>
<feature type="compositionally biased region" description="Gly residues" evidence="6">
    <location>
        <begin position="251"/>
        <end position="346"/>
    </location>
</feature>
<dbReference type="Gene3D" id="1.20.5.170">
    <property type="match status" value="1"/>
</dbReference>
<sequence length="355" mass="35893">MAKVELQAKVDTLNHEVEFLKVLFDAEVSQMQSHVTDTNVVLSMDNNRDLDLNGIIAEVQSQYEEIAQKSKTEAEALYQSKYEELQITAGKHGDSVKEIKMEINEMNRVIQRLKGEIDHVKKQNKNVQDSIADAEQRGEHAIKDASNKLTDLEDALQQAREDLARLLRDYQELMNTKLALDVEIATYRKLLEGEECRMSGDLSSNVTVSVTSTIMSSNVASKAGFGSGSGGRGSGSGGGGGFSSGSSYGSGSKGSGSRSGGGGGGGYGSGGSRGGSGSGGGYGSGGGSRGGSGGGYGSGGGSRGGSGGGSKGGGYGSGGGSRGGSGGGYGSGGGSKSGVSGSGEGYGSSVSFSFR</sequence>
<keyword evidence="9" id="KW-1185">Reference proteome</keyword>
<dbReference type="InterPro" id="IPR039008">
    <property type="entry name" value="IF_rod_dom"/>
</dbReference>
<dbReference type="AlphaFoldDB" id="A0A7J8JF78"/>
<feature type="region of interest" description="Disordered" evidence="6">
    <location>
        <begin position="224"/>
        <end position="355"/>
    </location>
</feature>
<accession>A0A7J8JF78</accession>
<keyword evidence="1 8" id="KW-0416">Keratin</keyword>
<dbReference type="Pfam" id="PF00038">
    <property type="entry name" value="Filament"/>
    <property type="match status" value="1"/>
</dbReference>
<evidence type="ECO:0000256" key="2">
    <source>
        <dbReference type="ARBA" id="ARBA00022754"/>
    </source>
</evidence>
<comment type="similarity">
    <text evidence="4">Belongs to the intermediate filament family.</text>
</comment>
<evidence type="ECO:0000256" key="5">
    <source>
        <dbReference type="SAM" id="Coils"/>
    </source>
</evidence>
<dbReference type="GO" id="GO:0031424">
    <property type="term" value="P:keratinization"/>
    <property type="evidence" value="ECO:0007669"/>
    <property type="project" value="TreeGrafter"/>
</dbReference>
<organism evidence="8 9">
    <name type="scientific">Rousettus aegyptiacus</name>
    <name type="common">Egyptian fruit bat</name>
    <name type="synonym">Pteropus aegyptiacus</name>
    <dbReference type="NCBI Taxonomy" id="9407"/>
    <lineage>
        <taxon>Eukaryota</taxon>
        <taxon>Metazoa</taxon>
        <taxon>Chordata</taxon>
        <taxon>Craniata</taxon>
        <taxon>Vertebrata</taxon>
        <taxon>Euteleostomi</taxon>
        <taxon>Mammalia</taxon>
        <taxon>Eutheria</taxon>
        <taxon>Laurasiatheria</taxon>
        <taxon>Chiroptera</taxon>
        <taxon>Yinpterochiroptera</taxon>
        <taxon>Pteropodoidea</taxon>
        <taxon>Pteropodidae</taxon>
        <taxon>Rousettinae</taxon>
        <taxon>Rousettus</taxon>
    </lineage>
</organism>
<comment type="caution">
    <text evidence="8">The sequence shown here is derived from an EMBL/GenBank/DDBJ whole genome shotgun (WGS) entry which is preliminary data.</text>
</comment>
<gene>
    <name evidence="8" type="ORF">HJG63_007420</name>
</gene>
<feature type="coiled-coil region" evidence="5">
    <location>
        <begin position="96"/>
        <end position="176"/>
    </location>
</feature>
<evidence type="ECO:0000259" key="7">
    <source>
        <dbReference type="PROSITE" id="PS51842"/>
    </source>
</evidence>
<dbReference type="GO" id="GO:0030280">
    <property type="term" value="F:structural constituent of skin epidermis"/>
    <property type="evidence" value="ECO:0007669"/>
    <property type="project" value="TreeGrafter"/>
</dbReference>
<dbReference type="PROSITE" id="PS51842">
    <property type="entry name" value="IF_ROD_2"/>
    <property type="match status" value="1"/>
</dbReference>
<name>A0A7J8JF78_ROUAE</name>
<evidence type="ECO:0000313" key="8">
    <source>
        <dbReference type="EMBL" id="KAF6495544.1"/>
    </source>
</evidence>
<protein>
    <submittedName>
        <fullName evidence="8">Keratin 2</fullName>
    </submittedName>
</protein>
<dbReference type="GO" id="GO:0045095">
    <property type="term" value="C:keratin filament"/>
    <property type="evidence" value="ECO:0007669"/>
    <property type="project" value="TreeGrafter"/>
</dbReference>